<dbReference type="HOGENOM" id="CLU_1027008_0_0_1"/>
<reference evidence="1 2" key="1">
    <citation type="journal article" date="2009" name="Nature">
        <title>Evolution of pathogenicity and sexual reproduction in eight Candida genomes.</title>
        <authorList>
            <person name="Butler G."/>
            <person name="Rasmussen M.D."/>
            <person name="Lin M.F."/>
            <person name="Santos M.A."/>
            <person name="Sakthikumar S."/>
            <person name="Munro C.A."/>
            <person name="Rheinbay E."/>
            <person name="Grabherr M."/>
            <person name="Forche A."/>
            <person name="Reedy J.L."/>
            <person name="Agrafioti I."/>
            <person name="Arnaud M.B."/>
            <person name="Bates S."/>
            <person name="Brown A.J."/>
            <person name="Brunke S."/>
            <person name="Costanzo M.C."/>
            <person name="Fitzpatrick D.A."/>
            <person name="de Groot P.W."/>
            <person name="Harris D."/>
            <person name="Hoyer L.L."/>
            <person name="Hube B."/>
            <person name="Klis F.M."/>
            <person name="Kodira C."/>
            <person name="Lennard N."/>
            <person name="Logue M.E."/>
            <person name="Martin R."/>
            <person name="Neiman A.M."/>
            <person name="Nikolaou E."/>
            <person name="Quail M.A."/>
            <person name="Quinn J."/>
            <person name="Santos M.C."/>
            <person name="Schmitzberger F.F."/>
            <person name="Sherlock G."/>
            <person name="Shah P."/>
            <person name="Silverstein K.A."/>
            <person name="Skrzypek M.S."/>
            <person name="Soll D."/>
            <person name="Staggs R."/>
            <person name="Stansfield I."/>
            <person name="Stumpf M.P."/>
            <person name="Sudbery P.E."/>
            <person name="Srikantha T."/>
            <person name="Zeng Q."/>
            <person name="Berman J."/>
            <person name="Berriman M."/>
            <person name="Heitman J."/>
            <person name="Gow N.A."/>
            <person name="Lorenz M.C."/>
            <person name="Birren B.W."/>
            <person name="Kellis M."/>
            <person name="Cuomo C.A."/>
        </authorList>
    </citation>
    <scope>NUCLEOTIDE SEQUENCE [LARGE SCALE GENOMIC DNA]</scope>
    <source>
        <strain evidence="2">ATCC 11503 / BCRC 21390 / CBS 2605 / JCM 1781 / NBRC 1676 / NRRL YB-4239</strain>
    </source>
</reference>
<protein>
    <submittedName>
        <fullName evidence="1">Uncharacterized protein</fullName>
    </submittedName>
</protein>
<keyword evidence="2" id="KW-1185">Reference proteome</keyword>
<dbReference type="OrthoDB" id="4019045at2759"/>
<dbReference type="OMA" id="RIDIYEV"/>
<dbReference type="AlphaFoldDB" id="A5E6G9"/>
<dbReference type="GeneID" id="5230761"/>
<name>A5E6G9_LODEL</name>
<dbReference type="eggNOG" id="ENOG502RA7G">
    <property type="taxonomic scope" value="Eukaryota"/>
</dbReference>
<dbReference type="Proteomes" id="UP000001996">
    <property type="component" value="Unassembled WGS sequence"/>
</dbReference>
<dbReference type="VEuPathDB" id="FungiDB:LELG_05208"/>
<organism evidence="1 2">
    <name type="scientific">Lodderomyces elongisporus (strain ATCC 11503 / CBS 2605 / JCM 1781 / NBRC 1676 / NRRL YB-4239)</name>
    <name type="common">Yeast</name>
    <name type="synonym">Saccharomyces elongisporus</name>
    <dbReference type="NCBI Taxonomy" id="379508"/>
    <lineage>
        <taxon>Eukaryota</taxon>
        <taxon>Fungi</taxon>
        <taxon>Dikarya</taxon>
        <taxon>Ascomycota</taxon>
        <taxon>Saccharomycotina</taxon>
        <taxon>Pichiomycetes</taxon>
        <taxon>Debaryomycetaceae</taxon>
        <taxon>Candida/Lodderomyces clade</taxon>
        <taxon>Lodderomyces</taxon>
    </lineage>
</organism>
<evidence type="ECO:0000313" key="2">
    <source>
        <dbReference type="Proteomes" id="UP000001996"/>
    </source>
</evidence>
<dbReference type="EMBL" id="CH981531">
    <property type="protein sequence ID" value="EDK47027.1"/>
    <property type="molecule type" value="Genomic_DNA"/>
</dbReference>
<dbReference type="InParanoid" id="A5E6G9"/>
<sequence length="271" mass="30936">MPLQFRSLQSNNSALVAKAITKHPFYETVHIITDPESNISLPSASFHTFETSDLYNIIQEKHLEDVCIKAIPTDQTPELPEFQNTLLLNKDTITINLDQASFQKCPNLQSRNKGTIRKLQHAKVGHGGNYHARYRFEIKCQPTILELEYIIKTLFSTAKVSIYSNASTSTRISDQNGTIHSEKSTAKIPDCSLLDIFERYELLTLSTNFDQMRILNQDDELETNYFTRYTLLNVISSALLKTKWHILSLQGGNTHTLLQVKGDRIDIYEVL</sequence>
<accession>A5E6G9</accession>
<evidence type="ECO:0000313" key="1">
    <source>
        <dbReference type="EMBL" id="EDK47027.1"/>
    </source>
</evidence>
<proteinExistence type="predicted"/>
<dbReference type="KEGG" id="lel:PVL30_005339"/>
<gene>
    <name evidence="1" type="ORF">LELG_05208</name>
</gene>